<reference evidence="1" key="1">
    <citation type="journal article" date="2014" name="Front. Microbiol.">
        <title>High frequency of phylogenetically diverse reductive dehalogenase-homologous genes in deep subseafloor sedimentary metagenomes.</title>
        <authorList>
            <person name="Kawai M."/>
            <person name="Futagami T."/>
            <person name="Toyoda A."/>
            <person name="Takaki Y."/>
            <person name="Nishi S."/>
            <person name="Hori S."/>
            <person name="Arai W."/>
            <person name="Tsubouchi T."/>
            <person name="Morono Y."/>
            <person name="Uchiyama I."/>
            <person name="Ito T."/>
            <person name="Fujiyama A."/>
            <person name="Inagaki F."/>
            <person name="Takami H."/>
        </authorList>
    </citation>
    <scope>NUCLEOTIDE SEQUENCE</scope>
    <source>
        <strain evidence="1">Expedition CK06-06</strain>
    </source>
</reference>
<dbReference type="EMBL" id="BARV01003664">
    <property type="protein sequence ID" value="GAI10078.1"/>
    <property type="molecule type" value="Genomic_DNA"/>
</dbReference>
<proteinExistence type="predicted"/>
<protein>
    <submittedName>
        <fullName evidence="1">Uncharacterized protein</fullName>
    </submittedName>
</protein>
<sequence length="50" mass="5580">EDNLARLDYEKYQPSEQTETAFNKCPTAVIIYRGPSAPPLRQPAQKTATA</sequence>
<dbReference type="AlphaFoldDB" id="X1KTQ5"/>
<name>X1KTQ5_9ZZZZ</name>
<evidence type="ECO:0000313" key="1">
    <source>
        <dbReference type="EMBL" id="GAI10078.1"/>
    </source>
</evidence>
<accession>X1KTQ5</accession>
<organism evidence="1">
    <name type="scientific">marine sediment metagenome</name>
    <dbReference type="NCBI Taxonomy" id="412755"/>
    <lineage>
        <taxon>unclassified sequences</taxon>
        <taxon>metagenomes</taxon>
        <taxon>ecological metagenomes</taxon>
    </lineage>
</organism>
<gene>
    <name evidence="1" type="ORF">S06H3_08622</name>
</gene>
<feature type="non-terminal residue" evidence="1">
    <location>
        <position position="1"/>
    </location>
</feature>
<comment type="caution">
    <text evidence="1">The sequence shown here is derived from an EMBL/GenBank/DDBJ whole genome shotgun (WGS) entry which is preliminary data.</text>
</comment>